<dbReference type="EMBL" id="JADBEF010000001">
    <property type="protein sequence ID" value="MBE1564463.1"/>
    <property type="molecule type" value="Genomic_DNA"/>
</dbReference>
<gene>
    <name evidence="1" type="ORF">H4W81_007242</name>
</gene>
<evidence type="ECO:0000313" key="1">
    <source>
        <dbReference type="EMBL" id="MBE1564463.1"/>
    </source>
</evidence>
<reference evidence="1 2" key="1">
    <citation type="submission" date="2020-10" db="EMBL/GenBank/DDBJ databases">
        <title>Sequencing the genomes of 1000 actinobacteria strains.</title>
        <authorList>
            <person name="Klenk H.-P."/>
        </authorList>
    </citation>
    <scope>NUCLEOTIDE SEQUENCE [LARGE SCALE GENOMIC DNA]</scope>
    <source>
        <strain evidence="1 2">DSM 43748</strain>
    </source>
</reference>
<proteinExistence type="predicted"/>
<name>A0ABR9KS84_9ACTN</name>
<protein>
    <submittedName>
        <fullName evidence="1">Uncharacterized protein</fullName>
    </submittedName>
</protein>
<comment type="caution">
    <text evidence="1">The sequence shown here is derived from an EMBL/GenBank/DDBJ whole genome shotgun (WGS) entry which is preliminary data.</text>
</comment>
<accession>A0ABR9KS84</accession>
<evidence type="ECO:0000313" key="2">
    <source>
        <dbReference type="Proteomes" id="UP000661607"/>
    </source>
</evidence>
<keyword evidence="2" id="KW-1185">Reference proteome</keyword>
<dbReference type="Proteomes" id="UP000661607">
    <property type="component" value="Unassembled WGS sequence"/>
</dbReference>
<sequence length="41" mass="4538">MIVPALTEHLASYVEPEEDAFVFLGKLGGFLRGSNFRRAAK</sequence>
<organism evidence="1 2">
    <name type="scientific">Nonomuraea africana</name>
    <dbReference type="NCBI Taxonomy" id="46171"/>
    <lineage>
        <taxon>Bacteria</taxon>
        <taxon>Bacillati</taxon>
        <taxon>Actinomycetota</taxon>
        <taxon>Actinomycetes</taxon>
        <taxon>Streptosporangiales</taxon>
        <taxon>Streptosporangiaceae</taxon>
        <taxon>Nonomuraea</taxon>
    </lineage>
</organism>